<dbReference type="STRING" id="1328760.A0A165HVC2"/>
<dbReference type="GO" id="GO:0003906">
    <property type="term" value="F:DNA-(apurinic or apyrimidinic site) endonuclease activity"/>
    <property type="evidence" value="ECO:0007669"/>
    <property type="project" value="TreeGrafter"/>
</dbReference>
<dbReference type="Gene3D" id="3.60.10.10">
    <property type="entry name" value="Endonuclease/exonuclease/phosphatase"/>
    <property type="match status" value="1"/>
</dbReference>
<feature type="compositionally biased region" description="Polar residues" evidence="8">
    <location>
        <begin position="25"/>
        <end position="39"/>
    </location>
</feature>
<dbReference type="PANTHER" id="PTHR22748:SF14">
    <property type="entry name" value="ENDONUCLEASE_EXONUCLEASE_PHOSPHATASE DOMAIN-CONTAINING PROTEIN"/>
    <property type="match status" value="1"/>
</dbReference>
<feature type="active site" description="Proton donor/acceptor" evidence="5">
    <location>
        <position position="302"/>
    </location>
</feature>
<evidence type="ECO:0000256" key="7">
    <source>
        <dbReference type="PIRSR" id="PIRSR604808-3"/>
    </source>
</evidence>
<feature type="active site" evidence="5">
    <location>
        <position position="251"/>
    </location>
</feature>
<accession>A0A165HVC2</accession>
<proteinExistence type="inferred from homology"/>
<evidence type="ECO:0000313" key="10">
    <source>
        <dbReference type="EMBL" id="KZF23972.1"/>
    </source>
</evidence>
<feature type="binding site" evidence="6">
    <location>
        <position position="130"/>
    </location>
    <ligand>
        <name>Mg(2+)</name>
        <dbReference type="ChEBI" id="CHEBI:18420"/>
        <label>1</label>
    </ligand>
</feature>
<feature type="site" description="Transition state stabilizer" evidence="7">
    <location>
        <position position="304"/>
    </location>
</feature>
<evidence type="ECO:0000259" key="9">
    <source>
        <dbReference type="Pfam" id="PF03372"/>
    </source>
</evidence>
<feature type="domain" description="Endonuclease/exonuclease/phosphatase" evidence="9">
    <location>
        <begin position="60"/>
        <end position="428"/>
    </location>
</feature>
<dbReference type="EMBL" id="KV407456">
    <property type="protein sequence ID" value="KZF23972.1"/>
    <property type="molecule type" value="Genomic_DNA"/>
</dbReference>
<dbReference type="GO" id="GO:0046872">
    <property type="term" value="F:metal ion binding"/>
    <property type="evidence" value="ECO:0007669"/>
    <property type="project" value="UniProtKB-KW"/>
</dbReference>
<keyword evidence="4 6" id="KW-0460">Magnesium</keyword>
<dbReference type="InterPro" id="IPR036691">
    <property type="entry name" value="Endo/exonu/phosph_ase_sf"/>
</dbReference>
<evidence type="ECO:0000256" key="1">
    <source>
        <dbReference type="ARBA" id="ARBA00007092"/>
    </source>
</evidence>
<dbReference type="RefSeq" id="XP_018189527.1">
    <property type="nucleotide sequence ID" value="XM_018330882.1"/>
</dbReference>
<dbReference type="PANTHER" id="PTHR22748">
    <property type="entry name" value="AP ENDONUCLEASE"/>
    <property type="match status" value="1"/>
</dbReference>
<reference evidence="10 11" key="1">
    <citation type="journal article" date="2016" name="Fungal Biol.">
        <title>The genome of Xylona heveae provides a window into fungal endophytism.</title>
        <authorList>
            <person name="Gazis R."/>
            <person name="Kuo A."/>
            <person name="Riley R."/>
            <person name="LaButti K."/>
            <person name="Lipzen A."/>
            <person name="Lin J."/>
            <person name="Amirebrahimi M."/>
            <person name="Hesse C.N."/>
            <person name="Spatafora J.W."/>
            <person name="Henrissat B."/>
            <person name="Hainaut M."/>
            <person name="Grigoriev I.V."/>
            <person name="Hibbett D.S."/>
        </authorList>
    </citation>
    <scope>NUCLEOTIDE SEQUENCE [LARGE SCALE GENOMIC DNA]</scope>
    <source>
        <strain evidence="10 11">TC161</strain>
    </source>
</reference>
<keyword evidence="6" id="KW-0464">Manganese</keyword>
<dbReference type="PROSITE" id="PS51435">
    <property type="entry name" value="AP_NUCLEASE_F1_4"/>
    <property type="match status" value="1"/>
</dbReference>
<evidence type="ECO:0000256" key="2">
    <source>
        <dbReference type="ARBA" id="ARBA00022723"/>
    </source>
</evidence>
<feature type="site" description="Important for catalytic activity" evidence="7">
    <location>
        <position position="399"/>
    </location>
</feature>
<protein>
    <submittedName>
        <fullName evidence="10">DNase I-like protein</fullName>
    </submittedName>
</protein>
<evidence type="ECO:0000256" key="3">
    <source>
        <dbReference type="ARBA" id="ARBA00022801"/>
    </source>
</evidence>
<dbReference type="GO" id="GO:0008311">
    <property type="term" value="F:double-stranded DNA 3'-5' DNA exonuclease activity"/>
    <property type="evidence" value="ECO:0007669"/>
    <property type="project" value="TreeGrafter"/>
</dbReference>
<feature type="region of interest" description="Disordered" evidence="8">
    <location>
        <begin position="147"/>
        <end position="166"/>
    </location>
</feature>
<comment type="similarity">
    <text evidence="1">Belongs to the DNA repair enzymes AP/ExoA family.</text>
</comment>
<feature type="compositionally biased region" description="Low complexity" evidence="8">
    <location>
        <begin position="80"/>
        <end position="89"/>
    </location>
</feature>
<dbReference type="SUPFAM" id="SSF56219">
    <property type="entry name" value="DNase I-like"/>
    <property type="match status" value="1"/>
</dbReference>
<feature type="region of interest" description="Disordered" evidence="8">
    <location>
        <begin position="1"/>
        <end position="49"/>
    </location>
</feature>
<feature type="binding site" evidence="6">
    <location>
        <position position="302"/>
    </location>
    <ligand>
        <name>Mg(2+)</name>
        <dbReference type="ChEBI" id="CHEBI:18420"/>
        <label>1</label>
    </ligand>
</feature>
<evidence type="ECO:0000256" key="6">
    <source>
        <dbReference type="PIRSR" id="PIRSR604808-2"/>
    </source>
</evidence>
<dbReference type="Pfam" id="PF03372">
    <property type="entry name" value="Exo_endo_phos"/>
    <property type="match status" value="1"/>
</dbReference>
<feature type="binding site" evidence="6">
    <location>
        <position position="427"/>
    </location>
    <ligand>
        <name>Mg(2+)</name>
        <dbReference type="ChEBI" id="CHEBI:18420"/>
        <label>1</label>
    </ligand>
</feature>
<feature type="compositionally biased region" description="Polar residues" evidence="8">
    <location>
        <begin position="147"/>
        <end position="159"/>
    </location>
</feature>
<evidence type="ECO:0000313" key="11">
    <source>
        <dbReference type="Proteomes" id="UP000076632"/>
    </source>
</evidence>
<feature type="region of interest" description="Disordered" evidence="8">
    <location>
        <begin position="80"/>
        <end position="112"/>
    </location>
</feature>
<feature type="binding site" evidence="6">
    <location>
        <position position="61"/>
    </location>
    <ligand>
        <name>Mg(2+)</name>
        <dbReference type="ChEBI" id="CHEBI:18420"/>
        <label>1</label>
    </ligand>
</feature>
<dbReference type="GO" id="GO:0006284">
    <property type="term" value="P:base-excision repair"/>
    <property type="evidence" value="ECO:0007669"/>
    <property type="project" value="TreeGrafter"/>
</dbReference>
<dbReference type="GO" id="GO:0008081">
    <property type="term" value="F:phosphoric diester hydrolase activity"/>
    <property type="evidence" value="ECO:0007669"/>
    <property type="project" value="TreeGrafter"/>
</dbReference>
<feature type="active site" description="Proton acceptor" evidence="5">
    <location>
        <position position="428"/>
    </location>
</feature>
<evidence type="ECO:0000256" key="4">
    <source>
        <dbReference type="ARBA" id="ARBA00022842"/>
    </source>
</evidence>
<feature type="compositionally biased region" description="Low complexity" evidence="8">
    <location>
        <begin position="40"/>
        <end position="49"/>
    </location>
</feature>
<dbReference type="InterPro" id="IPR005135">
    <property type="entry name" value="Endo/exonuclease/phosphatase"/>
</dbReference>
<feature type="binding site" evidence="6">
    <location>
        <position position="304"/>
    </location>
    <ligand>
        <name>Mg(2+)</name>
        <dbReference type="ChEBI" id="CHEBI:18420"/>
        <label>1</label>
    </ligand>
</feature>
<dbReference type="InterPro" id="IPR004808">
    <property type="entry name" value="AP_endonuc_1"/>
</dbReference>
<feature type="binding site" evidence="6">
    <location>
        <position position="428"/>
    </location>
    <ligand>
        <name>Mg(2+)</name>
        <dbReference type="ChEBI" id="CHEBI:18420"/>
        <label>1</label>
    </ligand>
</feature>
<dbReference type="Proteomes" id="UP000076632">
    <property type="component" value="Unassembled WGS sequence"/>
</dbReference>
<dbReference type="GeneID" id="28896019"/>
<dbReference type="GO" id="GO:0005634">
    <property type="term" value="C:nucleus"/>
    <property type="evidence" value="ECO:0007669"/>
    <property type="project" value="TreeGrafter"/>
</dbReference>
<dbReference type="InParanoid" id="A0A165HVC2"/>
<sequence>MASSRAISPPTRRKRRASSPRESHNNNAYQPSKRQLTSDNETYNNNTNTNNRNILRIFAWNVNSISPLVQQRITSFFPVSSKASSSSSSSKHEPPPSNTSQPQSKPSAAPTGLRSFLRRQSWPQVVCLQEVKISPTDTATQRAVQQAITPRNTEDTGPSYTAHFDLPTDNQNCRGFGQKMYGVAVLLRDDFASKYVQRVRGVDWDHEGRVLVVECMFPCHPSSSLPTQSQSPSPSSFTSSTISKFAILSIYAPNGTTNPYRDPVTGSVTGTRHDRKLAFHTLLLRECQMLESQDFKLVLAGDFNVARDQRDGYPNLRTRPEQHVLNRRDFIVKFLADGGGGGVAGASAKTLEDIDKVAPNKTQPRLHAIDTFRHLHPNTRKYTYYPRNKPWGTSCDRVDMVLVSRGLESRLVAADMLDSPGDRASSDHVPIYVELVLS</sequence>
<evidence type="ECO:0000256" key="5">
    <source>
        <dbReference type="PIRSR" id="PIRSR604808-1"/>
    </source>
</evidence>
<evidence type="ECO:0000256" key="8">
    <source>
        <dbReference type="SAM" id="MobiDB-lite"/>
    </source>
</evidence>
<gene>
    <name evidence="10" type="ORF">L228DRAFT_236951</name>
</gene>
<keyword evidence="2 6" id="KW-0479">Metal-binding</keyword>
<comment type="cofactor">
    <cofactor evidence="6">
        <name>Mg(2+)</name>
        <dbReference type="ChEBI" id="CHEBI:18420"/>
    </cofactor>
    <cofactor evidence="6">
        <name>Mn(2+)</name>
        <dbReference type="ChEBI" id="CHEBI:29035"/>
    </cofactor>
    <text evidence="6">Probably binds two magnesium or manganese ions per subunit.</text>
</comment>
<keyword evidence="3" id="KW-0378">Hydrolase</keyword>
<dbReference type="OrthoDB" id="498125at2759"/>
<feature type="site" description="Interaction with DNA substrate" evidence="7">
    <location>
        <position position="428"/>
    </location>
</feature>
<organism evidence="10 11">
    <name type="scientific">Xylona heveae (strain CBS 132557 / TC161)</name>
    <dbReference type="NCBI Taxonomy" id="1328760"/>
    <lineage>
        <taxon>Eukaryota</taxon>
        <taxon>Fungi</taxon>
        <taxon>Dikarya</taxon>
        <taxon>Ascomycota</taxon>
        <taxon>Pezizomycotina</taxon>
        <taxon>Xylonomycetes</taxon>
        <taxon>Xylonales</taxon>
        <taxon>Xylonaceae</taxon>
        <taxon>Xylona</taxon>
    </lineage>
</organism>
<keyword evidence="11" id="KW-1185">Reference proteome</keyword>
<name>A0A165HVC2_XYLHT</name>
<dbReference type="AlphaFoldDB" id="A0A165HVC2"/>
<dbReference type="OMA" id="WNINGIS"/>